<dbReference type="Proteomes" id="UP000003963">
    <property type="component" value="Unassembled WGS sequence"/>
</dbReference>
<accession>D9WCH5</accession>
<keyword evidence="2" id="KW-1185">Reference proteome</keyword>
<dbReference type="EMBL" id="GG657754">
    <property type="protein sequence ID" value="EFL20922.1"/>
    <property type="molecule type" value="Genomic_DNA"/>
</dbReference>
<gene>
    <name evidence="1" type="ORF">SSOG_00634</name>
</gene>
<dbReference type="HOGENOM" id="CLU_166911_0_0_11"/>
<evidence type="ECO:0008006" key="3">
    <source>
        <dbReference type="Google" id="ProtNLM"/>
    </source>
</evidence>
<proteinExistence type="predicted"/>
<organism evidence="1 2">
    <name type="scientific">Streptomyces himastatinicus ATCC 53653</name>
    <dbReference type="NCBI Taxonomy" id="457427"/>
    <lineage>
        <taxon>Bacteria</taxon>
        <taxon>Bacillati</taxon>
        <taxon>Actinomycetota</taxon>
        <taxon>Actinomycetes</taxon>
        <taxon>Kitasatosporales</taxon>
        <taxon>Streptomycetaceae</taxon>
        <taxon>Streptomyces</taxon>
        <taxon>Streptomyces violaceusniger group</taxon>
    </lineage>
</organism>
<dbReference type="AlphaFoldDB" id="D9WCH5"/>
<reference evidence="1 2" key="1">
    <citation type="submission" date="2009-02" db="EMBL/GenBank/DDBJ databases">
        <title>Annotation of Streptomyces hygroscopicus strain ATCC 53653.</title>
        <authorList>
            <consortium name="The Broad Institute Genome Sequencing Platform"/>
            <consortium name="Broad Institute Microbial Sequencing Center"/>
            <person name="Fischbach M."/>
            <person name="Godfrey P."/>
            <person name="Ward D."/>
            <person name="Young S."/>
            <person name="Zeng Q."/>
            <person name="Koehrsen M."/>
            <person name="Alvarado L."/>
            <person name="Berlin A.M."/>
            <person name="Bochicchio J."/>
            <person name="Borenstein D."/>
            <person name="Chapman S.B."/>
            <person name="Chen Z."/>
            <person name="Engels R."/>
            <person name="Freedman E."/>
            <person name="Gellesch M."/>
            <person name="Goldberg J."/>
            <person name="Griggs A."/>
            <person name="Gujja S."/>
            <person name="Heilman E.R."/>
            <person name="Heiman D.I."/>
            <person name="Hepburn T.A."/>
            <person name="Howarth C."/>
            <person name="Jen D."/>
            <person name="Larson L."/>
            <person name="Lewis B."/>
            <person name="Mehta T."/>
            <person name="Park D."/>
            <person name="Pearson M."/>
            <person name="Richards J."/>
            <person name="Roberts A."/>
            <person name="Saif S."/>
            <person name="Shea T.D."/>
            <person name="Shenoy N."/>
            <person name="Sisk P."/>
            <person name="Stolte C."/>
            <person name="Sykes S.N."/>
            <person name="Thomson T."/>
            <person name="Walk T."/>
            <person name="White J."/>
            <person name="Yandava C."/>
            <person name="Straight P."/>
            <person name="Clardy J."/>
            <person name="Hung D."/>
            <person name="Kolter R."/>
            <person name="Mekalanos J."/>
            <person name="Walker S."/>
            <person name="Walsh C.T."/>
            <person name="Wieland-Brown L.C."/>
            <person name="Haas B."/>
            <person name="Nusbaum C."/>
            <person name="Birren B."/>
        </authorList>
    </citation>
    <scope>NUCLEOTIDE SEQUENCE [LARGE SCALE GENOMIC DNA]</scope>
    <source>
        <strain evidence="1 2">ATCC 53653</strain>
    </source>
</reference>
<name>D9WCH5_9ACTN</name>
<sequence length="128" mass="13952">MDNRGIRFRVKEDGMNARLMRAALVAGTVVVTTLGTSTQAQALPACASNAICLWRFQDGTGDLYTWRGGYVDLPSRFVDHVGSFRANRTGAFIDWATGKECRSVRKGDYASNYSGRFGSKIDAVGDTC</sequence>
<evidence type="ECO:0000313" key="2">
    <source>
        <dbReference type="Proteomes" id="UP000003963"/>
    </source>
</evidence>
<protein>
    <recommendedName>
        <fullName evidence="3">Peptidase inhibitor family I36</fullName>
    </recommendedName>
</protein>
<evidence type="ECO:0000313" key="1">
    <source>
        <dbReference type="EMBL" id="EFL20922.1"/>
    </source>
</evidence>